<proteinExistence type="predicted"/>
<evidence type="ECO:0000256" key="2">
    <source>
        <dbReference type="SAM" id="SignalP"/>
    </source>
</evidence>
<feature type="chain" id="PRO_5013388755" description="Conjugative transposon TraJ C-terminal domain-containing protein" evidence="2">
    <location>
        <begin position="26"/>
        <end position="402"/>
    </location>
</feature>
<dbReference type="NCBIfam" id="TIGR03782">
    <property type="entry name" value="Bac_Flav_CT_J"/>
    <property type="match status" value="1"/>
</dbReference>
<dbReference type="Pfam" id="PF07863">
    <property type="entry name" value="CtnDOT_TraJ"/>
    <property type="match status" value="1"/>
</dbReference>
<keyword evidence="1" id="KW-0812">Transmembrane</keyword>
<feature type="signal peptide" evidence="2">
    <location>
        <begin position="1"/>
        <end position="25"/>
    </location>
</feature>
<keyword evidence="1" id="KW-0472">Membrane</keyword>
<dbReference type="OrthoDB" id="1147144at2"/>
<organism evidence="4 5">
    <name type="scientific">Niastella vici</name>
    <dbReference type="NCBI Taxonomy" id="1703345"/>
    <lineage>
        <taxon>Bacteria</taxon>
        <taxon>Pseudomonadati</taxon>
        <taxon>Bacteroidota</taxon>
        <taxon>Chitinophagia</taxon>
        <taxon>Chitinophagales</taxon>
        <taxon>Chitinophagaceae</taxon>
        <taxon>Niastella</taxon>
    </lineage>
</organism>
<evidence type="ECO:0000259" key="3">
    <source>
        <dbReference type="Pfam" id="PF07863"/>
    </source>
</evidence>
<gene>
    <name evidence="4" type="ORF">A3860_17605</name>
</gene>
<dbReference type="AlphaFoldDB" id="A0A1V9G4J1"/>
<sequence>MKIKALYKYGCAALFIWLLPSTSQAQSSGSGVQRLHTVLENLYKEMVPLCAPLIDMARAIAGFGALFYIAYRVWRHIANAEAIDFFPLLRPFCIALVITFYPTVLGVMNGILKPMTTTTNEMVKDSNKGVERLLAARAKNIVESNEWEGLSGGLGYNDNKDWYKYQQPDADNQQNELTPGKAFKFSLSILSNTVFFLVKILLSYFLQILYYAAALCIDAMRTFHLLILAILGPIVLCLATYDGFQHILPVWIGRYINIYLWLPIANIMGTMLGKIQQGMLKLDINQTNSGDLIGFGPTDIAYLIFLVVAILGYFSIPSIANYIIHASGANALMSKTNRMVAAGKSLAISAMTGGASGGSGGGGSMSQDIQGNDKYMYPMADAANSEPYMKDSYQQNKLSGKS</sequence>
<reference evidence="4 5" key="1">
    <citation type="submission" date="2016-03" db="EMBL/GenBank/DDBJ databases">
        <title>Niastella vici sp. nov., isolated from farmland soil.</title>
        <authorList>
            <person name="Chen L."/>
            <person name="Wang D."/>
            <person name="Yang S."/>
            <person name="Wang G."/>
        </authorList>
    </citation>
    <scope>NUCLEOTIDE SEQUENCE [LARGE SCALE GENOMIC DNA]</scope>
    <source>
        <strain evidence="4 5">DJ57</strain>
    </source>
</reference>
<protein>
    <recommendedName>
        <fullName evidence="3">Conjugative transposon TraJ C-terminal domain-containing protein</fullName>
    </recommendedName>
</protein>
<dbReference type="EMBL" id="LVYD01000024">
    <property type="protein sequence ID" value="OQP65480.1"/>
    <property type="molecule type" value="Genomic_DNA"/>
</dbReference>
<accession>A0A1V9G4J1</accession>
<evidence type="ECO:0000313" key="5">
    <source>
        <dbReference type="Proteomes" id="UP000192796"/>
    </source>
</evidence>
<keyword evidence="1" id="KW-1133">Transmembrane helix</keyword>
<keyword evidence="2" id="KW-0732">Signal</keyword>
<evidence type="ECO:0000313" key="4">
    <source>
        <dbReference type="EMBL" id="OQP65480.1"/>
    </source>
</evidence>
<dbReference type="RefSeq" id="WP_081146349.1">
    <property type="nucleotide sequence ID" value="NZ_LVYD01000024.1"/>
</dbReference>
<feature type="transmembrane region" description="Helical" evidence="1">
    <location>
        <begin position="49"/>
        <end position="71"/>
    </location>
</feature>
<feature type="transmembrane region" description="Helical" evidence="1">
    <location>
        <begin position="300"/>
        <end position="324"/>
    </location>
</feature>
<feature type="domain" description="Conjugative transposon TraJ C-terminal" evidence="3">
    <location>
        <begin position="32"/>
        <end position="401"/>
    </location>
</feature>
<keyword evidence="5" id="KW-1185">Reference proteome</keyword>
<dbReference type="InterPro" id="IPR012424">
    <property type="entry name" value="Conjugative_transposon_TraJ_C"/>
</dbReference>
<feature type="transmembrane region" description="Helical" evidence="1">
    <location>
        <begin position="223"/>
        <end position="241"/>
    </location>
</feature>
<feature type="transmembrane region" description="Helical" evidence="1">
    <location>
        <begin position="92"/>
        <end position="112"/>
    </location>
</feature>
<dbReference type="Proteomes" id="UP000192796">
    <property type="component" value="Unassembled WGS sequence"/>
</dbReference>
<dbReference type="STRING" id="1703345.A3860_17605"/>
<dbReference type="InterPro" id="IPR022393">
    <property type="entry name" value="Conjugative_transposon_TraJ"/>
</dbReference>
<evidence type="ECO:0000256" key="1">
    <source>
        <dbReference type="SAM" id="Phobius"/>
    </source>
</evidence>
<name>A0A1V9G4J1_9BACT</name>
<feature type="transmembrane region" description="Helical" evidence="1">
    <location>
        <begin position="189"/>
        <end position="211"/>
    </location>
</feature>
<comment type="caution">
    <text evidence="4">The sequence shown here is derived from an EMBL/GenBank/DDBJ whole genome shotgun (WGS) entry which is preliminary data.</text>
</comment>